<evidence type="ECO:0000313" key="4">
    <source>
        <dbReference type="Proteomes" id="UP001152797"/>
    </source>
</evidence>
<accession>A0A9P1CG45</accession>
<reference evidence="2" key="1">
    <citation type="submission" date="2022-10" db="EMBL/GenBank/DDBJ databases">
        <authorList>
            <person name="Chen Y."/>
            <person name="Dougan E. K."/>
            <person name="Chan C."/>
            <person name="Rhodes N."/>
            <person name="Thang M."/>
        </authorList>
    </citation>
    <scope>NUCLEOTIDE SEQUENCE</scope>
</reference>
<dbReference type="Proteomes" id="UP001152797">
    <property type="component" value="Unassembled WGS sequence"/>
</dbReference>
<feature type="region of interest" description="Disordered" evidence="1">
    <location>
        <begin position="328"/>
        <end position="413"/>
    </location>
</feature>
<feature type="compositionally biased region" description="Basic and acidic residues" evidence="1">
    <location>
        <begin position="637"/>
        <end position="650"/>
    </location>
</feature>
<feature type="compositionally biased region" description="Pro residues" evidence="1">
    <location>
        <begin position="202"/>
        <end position="215"/>
    </location>
</feature>
<dbReference type="AlphaFoldDB" id="A0A9P1CG45"/>
<feature type="compositionally biased region" description="Low complexity" evidence="1">
    <location>
        <begin position="216"/>
        <end position="225"/>
    </location>
</feature>
<dbReference type="OrthoDB" id="427768at2759"/>
<proteinExistence type="predicted"/>
<feature type="compositionally biased region" description="Polar residues" evidence="1">
    <location>
        <begin position="651"/>
        <end position="660"/>
    </location>
</feature>
<feature type="compositionally biased region" description="Low complexity" evidence="1">
    <location>
        <begin position="375"/>
        <end position="404"/>
    </location>
</feature>
<gene>
    <name evidence="2" type="ORF">C1SCF055_LOCUS18541</name>
</gene>
<evidence type="ECO:0000313" key="2">
    <source>
        <dbReference type="EMBL" id="CAI3991652.1"/>
    </source>
</evidence>
<sequence>MRHWGAGSLKPTFLWSNSELVKHFSLGKLTQTQRSGAVRLAEPYIDRFGKARATGNRKRLKKSQTYTAPFGDKVAELLESMPSGTRPLRNPQAFGGASVPTLLAAMTSSDLWGLADMDSVVWPQMMPNPRHLQAEQVKPEQEPDWSDAFSPETSALLKGLGDSPESLQLKASYLQSFNQLRRGFSSGSAGGAVTPADVPIPSVEPPVMTNPPSPKASPALSSPEPVAVKPEVSVDALQADALEKLKCHMRNLEDQMMAELEQKKRQAEQDLETHMAVKRKRLQEQVDVLAEERSEQECRLALVSEQLQEKMQCLSEEQTTLDELKEKSRMMQEQLSSMPVTPRTEDGQHRKTQHKEALKLKLQAAALKTPENSTQSPASVHSQQSQQPPPSKQSTPTGGPSDGSSPPPDALVLVPTSSQRFTSSTHPEAWQYLYRLTKSKDKCDEEIYKAWHEGGPKRDKLLKDFVCRCFNPADDANRNKAKLSALYKLRQKTRQWQKNLKGYAWHTEEEMDTILKWPKPKIEGAIKLCTKRKMTKKYVYDSNTTKYLVLTRDEVEQGDEKLKELEAELQEMGLYDSEFSLGDIMEEQEDDVKTPEPTRKKLPEFPAVEGEETVVEYVGQYKRQCLNKKALLKSTKERLDKDKAVGHENLSRNTDTSYDM</sequence>
<reference evidence="3" key="2">
    <citation type="submission" date="2024-04" db="EMBL/GenBank/DDBJ databases">
        <authorList>
            <person name="Chen Y."/>
            <person name="Shah S."/>
            <person name="Dougan E. K."/>
            <person name="Thang M."/>
            <person name="Chan C."/>
        </authorList>
    </citation>
    <scope>NUCLEOTIDE SEQUENCE [LARGE SCALE GENOMIC DNA]</scope>
</reference>
<evidence type="ECO:0000256" key="1">
    <source>
        <dbReference type="SAM" id="MobiDB-lite"/>
    </source>
</evidence>
<organism evidence="2">
    <name type="scientific">Cladocopium goreaui</name>
    <dbReference type="NCBI Taxonomy" id="2562237"/>
    <lineage>
        <taxon>Eukaryota</taxon>
        <taxon>Sar</taxon>
        <taxon>Alveolata</taxon>
        <taxon>Dinophyceae</taxon>
        <taxon>Suessiales</taxon>
        <taxon>Symbiodiniaceae</taxon>
        <taxon>Cladocopium</taxon>
    </lineage>
</organism>
<keyword evidence="4" id="KW-1185">Reference proteome</keyword>
<protein>
    <submittedName>
        <fullName evidence="2">Uncharacterized protein</fullName>
    </submittedName>
</protein>
<dbReference type="EMBL" id="CAMXCT010001613">
    <property type="protein sequence ID" value="CAI3991652.1"/>
    <property type="molecule type" value="Genomic_DNA"/>
</dbReference>
<dbReference type="EMBL" id="CAMXCT030001613">
    <property type="protein sequence ID" value="CAL4778964.1"/>
    <property type="molecule type" value="Genomic_DNA"/>
</dbReference>
<feature type="compositionally biased region" description="Basic and acidic residues" evidence="1">
    <location>
        <begin position="343"/>
        <end position="359"/>
    </location>
</feature>
<name>A0A9P1CG45_9DINO</name>
<feature type="region of interest" description="Disordered" evidence="1">
    <location>
        <begin position="201"/>
        <end position="226"/>
    </location>
</feature>
<comment type="caution">
    <text evidence="2">The sequence shown here is derived from an EMBL/GenBank/DDBJ whole genome shotgun (WGS) entry which is preliminary data.</text>
</comment>
<feature type="region of interest" description="Disordered" evidence="1">
    <location>
        <begin position="637"/>
        <end position="660"/>
    </location>
</feature>
<dbReference type="EMBL" id="CAMXCT020001613">
    <property type="protein sequence ID" value="CAL1145027.1"/>
    <property type="molecule type" value="Genomic_DNA"/>
</dbReference>
<evidence type="ECO:0000313" key="3">
    <source>
        <dbReference type="EMBL" id="CAL1145027.1"/>
    </source>
</evidence>